<accession>A0A5B7K5L3</accession>
<dbReference type="Proteomes" id="UP000324222">
    <property type="component" value="Unassembled WGS sequence"/>
</dbReference>
<name>A0A5B7K5L3_PORTR</name>
<comment type="caution">
    <text evidence="2">The sequence shown here is derived from an EMBL/GenBank/DDBJ whole genome shotgun (WGS) entry which is preliminary data.</text>
</comment>
<reference evidence="2 3" key="1">
    <citation type="submission" date="2019-05" db="EMBL/GenBank/DDBJ databases">
        <title>Another draft genome of Portunus trituberculatus and its Hox gene families provides insights of decapod evolution.</title>
        <authorList>
            <person name="Jeong J.-H."/>
            <person name="Song I."/>
            <person name="Kim S."/>
            <person name="Choi T."/>
            <person name="Kim D."/>
            <person name="Ryu S."/>
            <person name="Kim W."/>
        </authorList>
    </citation>
    <scope>NUCLEOTIDE SEQUENCE [LARGE SCALE GENOMIC DNA]</scope>
    <source>
        <tissue evidence="2">Muscle</tissue>
    </source>
</reference>
<keyword evidence="1" id="KW-0812">Transmembrane</keyword>
<keyword evidence="3" id="KW-1185">Reference proteome</keyword>
<protein>
    <submittedName>
        <fullName evidence="2">Uncharacterized protein</fullName>
    </submittedName>
</protein>
<sequence>MEIKSVNKQPTEEKSKRTHEHYFITVITVIIITIITIIITIITIIITIISRYYLLHSAPIPPTSVSPTHKIIS</sequence>
<dbReference type="AlphaFoldDB" id="A0A5B7K5L3"/>
<evidence type="ECO:0000313" key="2">
    <source>
        <dbReference type="EMBL" id="MPD01857.1"/>
    </source>
</evidence>
<keyword evidence="1" id="KW-1133">Transmembrane helix</keyword>
<organism evidence="2 3">
    <name type="scientific">Portunus trituberculatus</name>
    <name type="common">Swimming crab</name>
    <name type="synonym">Neptunus trituberculatus</name>
    <dbReference type="NCBI Taxonomy" id="210409"/>
    <lineage>
        <taxon>Eukaryota</taxon>
        <taxon>Metazoa</taxon>
        <taxon>Ecdysozoa</taxon>
        <taxon>Arthropoda</taxon>
        <taxon>Crustacea</taxon>
        <taxon>Multicrustacea</taxon>
        <taxon>Malacostraca</taxon>
        <taxon>Eumalacostraca</taxon>
        <taxon>Eucarida</taxon>
        <taxon>Decapoda</taxon>
        <taxon>Pleocyemata</taxon>
        <taxon>Brachyura</taxon>
        <taxon>Eubrachyura</taxon>
        <taxon>Portunoidea</taxon>
        <taxon>Portunidae</taxon>
        <taxon>Portuninae</taxon>
        <taxon>Portunus</taxon>
    </lineage>
</organism>
<dbReference type="EMBL" id="VSRR010128875">
    <property type="protein sequence ID" value="MPD01857.1"/>
    <property type="molecule type" value="Genomic_DNA"/>
</dbReference>
<evidence type="ECO:0000256" key="1">
    <source>
        <dbReference type="SAM" id="Phobius"/>
    </source>
</evidence>
<evidence type="ECO:0000313" key="3">
    <source>
        <dbReference type="Proteomes" id="UP000324222"/>
    </source>
</evidence>
<gene>
    <name evidence="2" type="ORF">E2C01_097402</name>
</gene>
<feature type="transmembrane region" description="Helical" evidence="1">
    <location>
        <begin position="21"/>
        <end position="54"/>
    </location>
</feature>
<proteinExistence type="predicted"/>
<keyword evidence="1" id="KW-0472">Membrane</keyword>